<reference evidence="1 2" key="1">
    <citation type="submission" date="2024-01" db="EMBL/GenBank/DDBJ databases">
        <title>The genomes of 5 underutilized Papilionoideae crops provide insights into root nodulation and disease resistanc.</title>
        <authorList>
            <person name="Jiang F."/>
        </authorList>
    </citation>
    <scope>NUCLEOTIDE SEQUENCE [LARGE SCALE GENOMIC DNA]</scope>
    <source>
        <strain evidence="1">LVBAO_FW01</strain>
        <tissue evidence="1">Leaves</tissue>
    </source>
</reference>
<name>A0AAN9QJ20_CANGL</name>
<comment type="caution">
    <text evidence="1">The sequence shown here is derived from an EMBL/GenBank/DDBJ whole genome shotgun (WGS) entry which is preliminary data.</text>
</comment>
<evidence type="ECO:0000313" key="1">
    <source>
        <dbReference type="EMBL" id="KAK7337264.1"/>
    </source>
</evidence>
<dbReference type="EMBL" id="JAYMYQ010000004">
    <property type="protein sequence ID" value="KAK7337264.1"/>
    <property type="molecule type" value="Genomic_DNA"/>
</dbReference>
<protein>
    <submittedName>
        <fullName evidence="1">Uncharacterized protein</fullName>
    </submittedName>
</protein>
<dbReference type="AlphaFoldDB" id="A0AAN9QJ20"/>
<gene>
    <name evidence="1" type="ORF">VNO77_17829</name>
</gene>
<sequence length="111" mass="12727">MYNINVQLTLNYRYTFLWAHILLYTHKSPPPNCDTIPFYCHLLSVLLTSCDRNIKTFAVVSWYGALNSLPLFSACLKLQPMEELVEVVVYGDLRYGLNGLSIAGWRCDVYG</sequence>
<keyword evidence="2" id="KW-1185">Reference proteome</keyword>
<organism evidence="1 2">
    <name type="scientific">Canavalia gladiata</name>
    <name type="common">Sword bean</name>
    <name type="synonym">Dolichos gladiatus</name>
    <dbReference type="NCBI Taxonomy" id="3824"/>
    <lineage>
        <taxon>Eukaryota</taxon>
        <taxon>Viridiplantae</taxon>
        <taxon>Streptophyta</taxon>
        <taxon>Embryophyta</taxon>
        <taxon>Tracheophyta</taxon>
        <taxon>Spermatophyta</taxon>
        <taxon>Magnoliopsida</taxon>
        <taxon>eudicotyledons</taxon>
        <taxon>Gunneridae</taxon>
        <taxon>Pentapetalae</taxon>
        <taxon>rosids</taxon>
        <taxon>fabids</taxon>
        <taxon>Fabales</taxon>
        <taxon>Fabaceae</taxon>
        <taxon>Papilionoideae</taxon>
        <taxon>50 kb inversion clade</taxon>
        <taxon>NPAAA clade</taxon>
        <taxon>indigoferoid/millettioid clade</taxon>
        <taxon>Phaseoleae</taxon>
        <taxon>Canavalia</taxon>
    </lineage>
</organism>
<proteinExistence type="predicted"/>
<dbReference type="Proteomes" id="UP001367508">
    <property type="component" value="Unassembled WGS sequence"/>
</dbReference>
<accession>A0AAN9QJ20</accession>
<evidence type="ECO:0000313" key="2">
    <source>
        <dbReference type="Proteomes" id="UP001367508"/>
    </source>
</evidence>